<dbReference type="HOGENOM" id="CLU_076014_2_1_12"/>
<dbReference type="AlphaFoldDB" id="S5ZM46"/>
<dbReference type="SUPFAM" id="SSF53790">
    <property type="entry name" value="Tetrapyrrole methylase"/>
    <property type="match status" value="1"/>
</dbReference>
<evidence type="ECO:0000256" key="2">
    <source>
        <dbReference type="ARBA" id="ARBA00005879"/>
    </source>
</evidence>
<dbReference type="PIRSF" id="PIRSF036427">
    <property type="entry name" value="Precrrn-2_mtase"/>
    <property type="match status" value="1"/>
</dbReference>
<dbReference type="KEGG" id="tped:TPE_1167"/>
<gene>
    <name evidence="9" type="ORF">TPE_1167</name>
</gene>
<accession>S5ZM46</accession>
<dbReference type="STRING" id="1291379.TPE_1167"/>
<proteinExistence type="inferred from homology"/>
<evidence type="ECO:0000256" key="1">
    <source>
        <dbReference type="ARBA" id="ARBA00004953"/>
    </source>
</evidence>
<dbReference type="InterPro" id="IPR012382">
    <property type="entry name" value="CobI/CbiL"/>
</dbReference>
<evidence type="ECO:0000313" key="9">
    <source>
        <dbReference type="EMBL" id="AGT43662.1"/>
    </source>
</evidence>
<feature type="domain" description="Tetrapyrrole methylase" evidence="8">
    <location>
        <begin position="4"/>
        <end position="199"/>
    </location>
</feature>
<keyword evidence="5 9" id="KW-0808">Transferase</keyword>
<organism evidence="9 10">
    <name type="scientific">Treponema pedis str. T A4</name>
    <dbReference type="NCBI Taxonomy" id="1291379"/>
    <lineage>
        <taxon>Bacteria</taxon>
        <taxon>Pseudomonadati</taxon>
        <taxon>Spirochaetota</taxon>
        <taxon>Spirochaetia</taxon>
        <taxon>Spirochaetales</taxon>
        <taxon>Treponemataceae</taxon>
        <taxon>Treponema</taxon>
    </lineage>
</organism>
<dbReference type="GO" id="GO:0009236">
    <property type="term" value="P:cobalamin biosynthetic process"/>
    <property type="evidence" value="ECO:0007669"/>
    <property type="project" value="UniProtKB-UniRule"/>
</dbReference>
<dbReference type="PANTHER" id="PTHR43467">
    <property type="entry name" value="COBALT-PRECORRIN-2 C(20)-METHYLTRANSFERASE"/>
    <property type="match status" value="1"/>
</dbReference>
<dbReference type="EMBL" id="CP004120">
    <property type="protein sequence ID" value="AGT43662.1"/>
    <property type="molecule type" value="Genomic_DNA"/>
</dbReference>
<evidence type="ECO:0000256" key="4">
    <source>
        <dbReference type="ARBA" id="ARBA00022603"/>
    </source>
</evidence>
<protein>
    <submittedName>
        <fullName evidence="9">Precorrin-2 C(20)-methyltransferase</fullName>
    </submittedName>
</protein>
<evidence type="ECO:0000256" key="3">
    <source>
        <dbReference type="ARBA" id="ARBA00022573"/>
    </source>
</evidence>
<dbReference type="InterPro" id="IPR000878">
    <property type="entry name" value="4pyrrol_Mease"/>
</dbReference>
<evidence type="ECO:0000259" key="8">
    <source>
        <dbReference type="Pfam" id="PF00590"/>
    </source>
</evidence>
<keyword evidence="4 9" id="KW-0489">Methyltransferase</keyword>
<keyword evidence="3" id="KW-0169">Cobalamin biosynthesis</keyword>
<dbReference type="Gene3D" id="3.30.950.10">
    <property type="entry name" value="Methyltransferase, Cobalt-precorrin-4 Transmethylase, Domain 2"/>
    <property type="match status" value="1"/>
</dbReference>
<dbReference type="OrthoDB" id="9804789at2"/>
<evidence type="ECO:0000256" key="7">
    <source>
        <dbReference type="PIRNR" id="PIRNR036427"/>
    </source>
</evidence>
<dbReference type="RefSeq" id="WP_020964962.1">
    <property type="nucleotide sequence ID" value="NC_022097.1"/>
</dbReference>
<dbReference type="PANTHER" id="PTHR43467:SF2">
    <property type="entry name" value="COBALT-PRECORRIN-2 C(20)-METHYLTRANSFERASE"/>
    <property type="match status" value="1"/>
</dbReference>
<dbReference type="InterPro" id="IPR014777">
    <property type="entry name" value="4pyrrole_Mease_sub1"/>
</dbReference>
<dbReference type="Pfam" id="PF00590">
    <property type="entry name" value="TP_methylase"/>
    <property type="match status" value="1"/>
</dbReference>
<dbReference type="CDD" id="cd11645">
    <property type="entry name" value="Precorrin_2_C20_MT"/>
    <property type="match status" value="1"/>
</dbReference>
<evidence type="ECO:0000313" key="10">
    <source>
        <dbReference type="Proteomes" id="UP000015620"/>
    </source>
</evidence>
<reference evidence="9 10" key="1">
    <citation type="journal article" date="2013" name="PLoS ONE">
        <title>Genome-Wide Relatedness of Treponema pedis, from Gingiva and Necrotic Skin Lesions of Pigs, with the Human Oral Pathogen Treponema denticola.</title>
        <authorList>
            <person name="Svartstrom O."/>
            <person name="Mushtaq M."/>
            <person name="Pringle M."/>
            <person name="Segerman B."/>
        </authorList>
    </citation>
    <scope>NUCLEOTIDE SEQUENCE [LARGE SCALE GENOMIC DNA]</scope>
    <source>
        <strain evidence="9">T A4</strain>
    </source>
</reference>
<sequence length="233" mass="25864">MKNIFAVGTGPGAAEYLTLQAVNAIKNADIIFAPDNKGKQMALDTAKEFINGKKIILLDFPMGFVSQEHYKNAAEMIIEKTEEEKSSVILTIGDPMIYSTFIYLLPYFKKSKINLKIIPGITSFTAAAAISKTPLAKKGEVLTVTDHLNPLITANSDSIALLKTYKQKETAIDEFEKNGLDYVYIKRASLEGETVLRSNNKQKILTDGNYISLMLARKTNKTEISESKKEEDN</sequence>
<dbReference type="PROSITE" id="PS00839">
    <property type="entry name" value="SUMT_1"/>
    <property type="match status" value="1"/>
</dbReference>
<dbReference type="InterPro" id="IPR035996">
    <property type="entry name" value="4pyrrol_Methylase_sf"/>
</dbReference>
<dbReference type="PATRIC" id="fig|1291379.3.peg.1163"/>
<dbReference type="InterPro" id="IPR014776">
    <property type="entry name" value="4pyrrole_Mease_sub2"/>
</dbReference>
<evidence type="ECO:0000256" key="6">
    <source>
        <dbReference type="ARBA" id="ARBA00022691"/>
    </source>
</evidence>
<dbReference type="GO" id="GO:0030788">
    <property type="term" value="F:precorrin-2 C20-methyltransferase activity"/>
    <property type="evidence" value="ECO:0007669"/>
    <property type="project" value="InterPro"/>
</dbReference>
<comment type="similarity">
    <text evidence="2 7">Belongs to the precorrin methyltransferase family.</text>
</comment>
<evidence type="ECO:0000256" key="5">
    <source>
        <dbReference type="ARBA" id="ARBA00022679"/>
    </source>
</evidence>
<dbReference type="GeneID" id="301089780"/>
<keyword evidence="6" id="KW-0949">S-adenosyl-L-methionine</keyword>
<comment type="pathway">
    <text evidence="1">Cofactor biosynthesis; adenosylcobalamin biosynthesis.</text>
</comment>
<dbReference type="Gene3D" id="3.40.1010.10">
    <property type="entry name" value="Cobalt-precorrin-4 Transmethylase, Domain 1"/>
    <property type="match status" value="1"/>
</dbReference>
<dbReference type="InterPro" id="IPR003043">
    <property type="entry name" value="Uropor_MeTrfase_CS"/>
</dbReference>
<dbReference type="Proteomes" id="UP000015620">
    <property type="component" value="Chromosome"/>
</dbReference>
<name>S5ZM46_9SPIR</name>
<dbReference type="GO" id="GO:0032259">
    <property type="term" value="P:methylation"/>
    <property type="evidence" value="ECO:0007669"/>
    <property type="project" value="UniProtKB-KW"/>
</dbReference>
<keyword evidence="10" id="KW-1185">Reference proteome</keyword>